<keyword evidence="5" id="KW-0812">Transmembrane</keyword>
<feature type="domain" description="RNA polymerase sigma factor 70 region 4 type 2" evidence="7">
    <location>
        <begin position="150"/>
        <end position="196"/>
    </location>
</feature>
<keyword evidence="9" id="KW-1185">Reference proteome</keyword>
<dbReference type="SUPFAM" id="SSF88659">
    <property type="entry name" value="Sigma3 and sigma4 domains of RNA polymerase sigma factors"/>
    <property type="match status" value="1"/>
</dbReference>
<name>A0ABP8LMQ4_9BACT</name>
<comment type="similarity">
    <text evidence="1">Belongs to the sigma-70 factor family. ECF subfamily.</text>
</comment>
<dbReference type="InterPro" id="IPR039425">
    <property type="entry name" value="RNA_pol_sigma-70-like"/>
</dbReference>
<evidence type="ECO:0000313" key="9">
    <source>
        <dbReference type="Proteomes" id="UP001501508"/>
    </source>
</evidence>
<dbReference type="InterPro" id="IPR014327">
    <property type="entry name" value="RNA_pol_sigma70_bacteroid"/>
</dbReference>
<evidence type="ECO:0000259" key="6">
    <source>
        <dbReference type="Pfam" id="PF04542"/>
    </source>
</evidence>
<dbReference type="InterPro" id="IPR014284">
    <property type="entry name" value="RNA_pol_sigma-70_dom"/>
</dbReference>
<organism evidence="8 9">
    <name type="scientific">Ravibacter arvi</name>
    <dbReference type="NCBI Taxonomy" id="2051041"/>
    <lineage>
        <taxon>Bacteria</taxon>
        <taxon>Pseudomonadati</taxon>
        <taxon>Bacteroidota</taxon>
        <taxon>Cytophagia</taxon>
        <taxon>Cytophagales</taxon>
        <taxon>Spirosomataceae</taxon>
        <taxon>Ravibacter</taxon>
    </lineage>
</organism>
<dbReference type="InterPro" id="IPR036388">
    <property type="entry name" value="WH-like_DNA-bd_sf"/>
</dbReference>
<dbReference type="EMBL" id="BAABEY010000001">
    <property type="protein sequence ID" value="GAA4431236.1"/>
    <property type="molecule type" value="Genomic_DNA"/>
</dbReference>
<dbReference type="NCBIfam" id="TIGR02937">
    <property type="entry name" value="sigma70-ECF"/>
    <property type="match status" value="1"/>
</dbReference>
<keyword evidence="5" id="KW-0472">Membrane</keyword>
<evidence type="ECO:0000313" key="8">
    <source>
        <dbReference type="EMBL" id="GAA4431236.1"/>
    </source>
</evidence>
<evidence type="ECO:0000256" key="2">
    <source>
        <dbReference type="ARBA" id="ARBA00023015"/>
    </source>
</evidence>
<dbReference type="InterPro" id="IPR007627">
    <property type="entry name" value="RNA_pol_sigma70_r2"/>
</dbReference>
<dbReference type="Gene3D" id="1.10.1740.10">
    <property type="match status" value="1"/>
</dbReference>
<protein>
    <recommendedName>
        <fullName evidence="10">RNA polymerase sigma-70 factor</fullName>
    </recommendedName>
</protein>
<dbReference type="PANTHER" id="PTHR43133:SF46">
    <property type="entry name" value="RNA POLYMERASE SIGMA-70 FACTOR ECF SUBFAMILY"/>
    <property type="match status" value="1"/>
</dbReference>
<dbReference type="RefSeq" id="WP_345026084.1">
    <property type="nucleotide sequence ID" value="NZ_BAABEY010000001.1"/>
</dbReference>
<sequence length="237" mass="27040">MDPNESKIAGNEEKCITGIGIRSGAGGVIDYETIIRRSFESDHLKGCELLFKRYYQSLCSHAVRFVYSRAAAEDIVMEVFSRFWQHKIYNSVETSYRAYLFTTVRHAAFAYLKSEFGKEQTIATPVDLPNGPENSCTPQQLLQYHELHSKIEDILKALPPQSQKVFIMSRFEGKKNQVIADELNLSTKTIEGHITKVLSILKRSLHENGFITMIAAVFSLGDRFLVSFFLIHFFTQV</sequence>
<feature type="domain" description="RNA polymerase sigma-70 region 2" evidence="6">
    <location>
        <begin position="50"/>
        <end position="114"/>
    </location>
</feature>
<keyword evidence="3" id="KW-0731">Sigma factor</keyword>
<dbReference type="Gene3D" id="1.10.10.10">
    <property type="entry name" value="Winged helix-like DNA-binding domain superfamily/Winged helix DNA-binding domain"/>
    <property type="match status" value="1"/>
</dbReference>
<dbReference type="InterPro" id="IPR013249">
    <property type="entry name" value="RNA_pol_sigma70_r4_t2"/>
</dbReference>
<dbReference type="Proteomes" id="UP001501508">
    <property type="component" value="Unassembled WGS sequence"/>
</dbReference>
<evidence type="ECO:0000256" key="5">
    <source>
        <dbReference type="SAM" id="Phobius"/>
    </source>
</evidence>
<keyword evidence="4" id="KW-0804">Transcription</keyword>
<keyword evidence="2" id="KW-0805">Transcription regulation</keyword>
<keyword evidence="5" id="KW-1133">Transmembrane helix</keyword>
<gene>
    <name evidence="8" type="ORF">GCM10023091_01610</name>
</gene>
<comment type="caution">
    <text evidence="8">The sequence shown here is derived from an EMBL/GenBank/DDBJ whole genome shotgun (WGS) entry which is preliminary data.</text>
</comment>
<dbReference type="Pfam" id="PF04542">
    <property type="entry name" value="Sigma70_r2"/>
    <property type="match status" value="1"/>
</dbReference>
<dbReference type="Pfam" id="PF08281">
    <property type="entry name" value="Sigma70_r4_2"/>
    <property type="match status" value="1"/>
</dbReference>
<evidence type="ECO:0000256" key="3">
    <source>
        <dbReference type="ARBA" id="ARBA00023082"/>
    </source>
</evidence>
<dbReference type="InterPro" id="IPR013325">
    <property type="entry name" value="RNA_pol_sigma_r2"/>
</dbReference>
<dbReference type="NCBIfam" id="TIGR02985">
    <property type="entry name" value="Sig70_bacteroi1"/>
    <property type="match status" value="1"/>
</dbReference>
<feature type="transmembrane region" description="Helical" evidence="5">
    <location>
        <begin position="210"/>
        <end position="234"/>
    </location>
</feature>
<dbReference type="InterPro" id="IPR013324">
    <property type="entry name" value="RNA_pol_sigma_r3/r4-like"/>
</dbReference>
<proteinExistence type="inferred from homology"/>
<accession>A0ABP8LMQ4</accession>
<evidence type="ECO:0008006" key="10">
    <source>
        <dbReference type="Google" id="ProtNLM"/>
    </source>
</evidence>
<dbReference type="PANTHER" id="PTHR43133">
    <property type="entry name" value="RNA POLYMERASE ECF-TYPE SIGMA FACTO"/>
    <property type="match status" value="1"/>
</dbReference>
<evidence type="ECO:0000259" key="7">
    <source>
        <dbReference type="Pfam" id="PF08281"/>
    </source>
</evidence>
<evidence type="ECO:0000256" key="4">
    <source>
        <dbReference type="ARBA" id="ARBA00023163"/>
    </source>
</evidence>
<reference evidence="9" key="1">
    <citation type="journal article" date="2019" name="Int. J. Syst. Evol. Microbiol.">
        <title>The Global Catalogue of Microorganisms (GCM) 10K type strain sequencing project: providing services to taxonomists for standard genome sequencing and annotation.</title>
        <authorList>
            <consortium name="The Broad Institute Genomics Platform"/>
            <consortium name="The Broad Institute Genome Sequencing Center for Infectious Disease"/>
            <person name="Wu L."/>
            <person name="Ma J."/>
        </authorList>
    </citation>
    <scope>NUCLEOTIDE SEQUENCE [LARGE SCALE GENOMIC DNA]</scope>
    <source>
        <strain evidence="9">JCM 31920</strain>
    </source>
</reference>
<evidence type="ECO:0000256" key="1">
    <source>
        <dbReference type="ARBA" id="ARBA00010641"/>
    </source>
</evidence>
<dbReference type="SUPFAM" id="SSF88946">
    <property type="entry name" value="Sigma2 domain of RNA polymerase sigma factors"/>
    <property type="match status" value="1"/>
</dbReference>